<organism evidence="1 2">
    <name type="scientific">Nesidiocoris tenuis</name>
    <dbReference type="NCBI Taxonomy" id="355587"/>
    <lineage>
        <taxon>Eukaryota</taxon>
        <taxon>Metazoa</taxon>
        <taxon>Ecdysozoa</taxon>
        <taxon>Arthropoda</taxon>
        <taxon>Hexapoda</taxon>
        <taxon>Insecta</taxon>
        <taxon>Pterygota</taxon>
        <taxon>Neoptera</taxon>
        <taxon>Paraneoptera</taxon>
        <taxon>Hemiptera</taxon>
        <taxon>Heteroptera</taxon>
        <taxon>Panheteroptera</taxon>
        <taxon>Cimicomorpha</taxon>
        <taxon>Miridae</taxon>
        <taxon>Dicyphina</taxon>
        <taxon>Nesidiocoris</taxon>
    </lineage>
</organism>
<proteinExistence type="predicted"/>
<gene>
    <name evidence="1" type="ORF">NTEN_LOCUS6285</name>
</gene>
<protein>
    <submittedName>
        <fullName evidence="1">Uncharacterized protein</fullName>
    </submittedName>
</protein>
<feature type="non-terminal residue" evidence="1">
    <location>
        <position position="105"/>
    </location>
</feature>
<dbReference type="AlphaFoldDB" id="A0A6H5GBK7"/>
<evidence type="ECO:0000313" key="2">
    <source>
        <dbReference type="Proteomes" id="UP000479000"/>
    </source>
</evidence>
<accession>A0A6H5GBK7</accession>
<keyword evidence="2" id="KW-1185">Reference proteome</keyword>
<dbReference type="EMBL" id="CADCXU010009358">
    <property type="protein sequence ID" value="CAB0000283.1"/>
    <property type="molecule type" value="Genomic_DNA"/>
</dbReference>
<evidence type="ECO:0000313" key="1">
    <source>
        <dbReference type="EMBL" id="CAB0000283.1"/>
    </source>
</evidence>
<reference evidence="1 2" key="1">
    <citation type="submission" date="2020-02" db="EMBL/GenBank/DDBJ databases">
        <authorList>
            <person name="Ferguson B K."/>
        </authorList>
    </citation>
    <scope>NUCLEOTIDE SEQUENCE [LARGE SCALE GENOMIC DNA]</scope>
</reference>
<sequence length="105" mass="11544">MSIERTTFPGLVQKEVWLEELTSLWLGVRAVPEGRTRCSFGVHLHPYLRVASTRISPPLSTRAATSSKTIVSKMTGQPVHLLGCARSAEIPEGKNGTYLSHKVMV</sequence>
<name>A0A6H5GBK7_9HEMI</name>
<dbReference type="Proteomes" id="UP000479000">
    <property type="component" value="Unassembled WGS sequence"/>
</dbReference>